<gene>
    <name evidence="1" type="ORF">CARN5_2938</name>
</gene>
<dbReference type="EMBL" id="CABP01000020">
    <property type="protein sequence ID" value="CBI03652.1"/>
    <property type="molecule type" value="Genomic_DNA"/>
</dbReference>
<protein>
    <submittedName>
        <fullName evidence="1">Uncharacterized protein</fullName>
    </submittedName>
</protein>
<comment type="caution">
    <text evidence="1">The sequence shown here is derived from an EMBL/GenBank/DDBJ whole genome shotgun (WGS) entry which is preliminary data.</text>
</comment>
<evidence type="ECO:0000313" key="1">
    <source>
        <dbReference type="EMBL" id="CBI03652.1"/>
    </source>
</evidence>
<dbReference type="AlphaFoldDB" id="E6Q8X6"/>
<proteinExistence type="predicted"/>
<name>E6Q8X6_9ZZZZ</name>
<sequence>MNTKLANRDEHGVIHEQSQKTKEIVVKVRKAVGWIDDNPLHEIKVHAQDDKRGVLVVEINHGNYYLVRLDEDREACFFQIRKGRDPKFSLMDPGAVVQWAEAFVAGVQIKKVGSLTWYGGILLVRVRAMPPQNSQQTVSVTTGFATGAIHGQQISATGTRVKRYFDLEWFVDGKIEIVNIDHQGQQPVSFSGKYKIVVGERGCAPGVQSAAHPPF</sequence>
<reference evidence="1" key="1">
    <citation type="submission" date="2009-10" db="EMBL/GenBank/DDBJ databases">
        <title>Diversity of trophic interactions inside an arsenic-rich microbial ecosystem.</title>
        <authorList>
            <person name="Bertin P.N."/>
            <person name="Heinrich-Salmeron A."/>
            <person name="Pelletier E."/>
            <person name="Goulhen-Chollet F."/>
            <person name="Arsene-Ploetze F."/>
            <person name="Gallien S."/>
            <person name="Calteau A."/>
            <person name="Vallenet D."/>
            <person name="Casiot C."/>
            <person name="Chane-Woon-Ming B."/>
            <person name="Giloteaux L."/>
            <person name="Barakat M."/>
            <person name="Bonnefoy V."/>
            <person name="Bruneel O."/>
            <person name="Chandler M."/>
            <person name="Cleiss J."/>
            <person name="Duran R."/>
            <person name="Elbaz-Poulichet F."/>
            <person name="Fonknechten N."/>
            <person name="Lauga B."/>
            <person name="Mornico D."/>
            <person name="Ortet P."/>
            <person name="Schaeffer C."/>
            <person name="Siguier P."/>
            <person name="Alexander Thil Smith A."/>
            <person name="Van Dorsselaer A."/>
            <person name="Weissenbach J."/>
            <person name="Medigue C."/>
            <person name="Le Paslier D."/>
        </authorList>
    </citation>
    <scope>NUCLEOTIDE SEQUENCE</scope>
</reference>
<organism evidence="1">
    <name type="scientific">mine drainage metagenome</name>
    <dbReference type="NCBI Taxonomy" id="410659"/>
    <lineage>
        <taxon>unclassified sequences</taxon>
        <taxon>metagenomes</taxon>
        <taxon>ecological metagenomes</taxon>
    </lineage>
</organism>
<accession>E6Q8X6</accession>